<dbReference type="Proteomes" id="UP000727407">
    <property type="component" value="Unassembled WGS sequence"/>
</dbReference>
<sequence length="58" mass="6404">MNQMSVLIKRGKPRLMGHRAIENSFTSSIIGKKQRVGEESGVSGWCLREQVSETGPSD</sequence>
<accession>A0A8J4X5B2</accession>
<reference evidence="1" key="1">
    <citation type="submission" date="2020-07" db="EMBL/GenBank/DDBJ databases">
        <title>Clarias magur genome sequencing, assembly and annotation.</title>
        <authorList>
            <person name="Kushwaha B."/>
            <person name="Kumar R."/>
            <person name="Das P."/>
            <person name="Joshi C.G."/>
            <person name="Kumar D."/>
            <person name="Nagpure N.S."/>
            <person name="Pandey M."/>
            <person name="Agarwal S."/>
            <person name="Srivastava S."/>
            <person name="Singh M."/>
            <person name="Sahoo L."/>
            <person name="Jayasankar P."/>
            <person name="Meher P.K."/>
            <person name="Koringa P.G."/>
            <person name="Iquebal M.A."/>
            <person name="Das S.P."/>
            <person name="Bit A."/>
            <person name="Patnaik S."/>
            <person name="Patel N."/>
            <person name="Shah T.M."/>
            <person name="Hinsu A."/>
            <person name="Jena J.K."/>
        </authorList>
    </citation>
    <scope>NUCLEOTIDE SEQUENCE</scope>
    <source>
        <strain evidence="1">CIFAMagur01</strain>
        <tissue evidence="1">Testis</tissue>
    </source>
</reference>
<evidence type="ECO:0000313" key="1">
    <source>
        <dbReference type="EMBL" id="KAF5902519.1"/>
    </source>
</evidence>
<protein>
    <submittedName>
        <fullName evidence="1">Isoprenyl transferase</fullName>
    </submittedName>
</protein>
<keyword evidence="1" id="KW-0808">Transferase</keyword>
<proteinExistence type="predicted"/>
<dbReference type="EMBL" id="QNUK01000088">
    <property type="protein sequence ID" value="KAF5902519.1"/>
    <property type="molecule type" value="Genomic_DNA"/>
</dbReference>
<evidence type="ECO:0000313" key="2">
    <source>
        <dbReference type="Proteomes" id="UP000727407"/>
    </source>
</evidence>
<name>A0A8J4X5B2_CLAMG</name>
<organism evidence="1 2">
    <name type="scientific">Clarias magur</name>
    <name type="common">Asian catfish</name>
    <name type="synonym">Macropteronotus magur</name>
    <dbReference type="NCBI Taxonomy" id="1594786"/>
    <lineage>
        <taxon>Eukaryota</taxon>
        <taxon>Metazoa</taxon>
        <taxon>Chordata</taxon>
        <taxon>Craniata</taxon>
        <taxon>Vertebrata</taxon>
        <taxon>Euteleostomi</taxon>
        <taxon>Actinopterygii</taxon>
        <taxon>Neopterygii</taxon>
        <taxon>Teleostei</taxon>
        <taxon>Ostariophysi</taxon>
        <taxon>Siluriformes</taxon>
        <taxon>Clariidae</taxon>
        <taxon>Clarias</taxon>
    </lineage>
</organism>
<keyword evidence="2" id="KW-1185">Reference proteome</keyword>
<comment type="caution">
    <text evidence="1">The sequence shown here is derived from an EMBL/GenBank/DDBJ whole genome shotgun (WGS) entry which is preliminary data.</text>
</comment>
<dbReference type="GO" id="GO:0016740">
    <property type="term" value="F:transferase activity"/>
    <property type="evidence" value="ECO:0007669"/>
    <property type="project" value="UniProtKB-KW"/>
</dbReference>
<gene>
    <name evidence="1" type="primary">uppS</name>
    <name evidence="1" type="ORF">DAT39_007751</name>
</gene>
<dbReference type="AlphaFoldDB" id="A0A8J4X5B2"/>